<gene>
    <name evidence="3" type="ORF">GQ466_04195</name>
</gene>
<evidence type="ECO:0000256" key="1">
    <source>
        <dbReference type="SAM" id="MobiDB-lite"/>
    </source>
</evidence>
<keyword evidence="2" id="KW-0812">Transmembrane</keyword>
<feature type="transmembrane region" description="Helical" evidence="2">
    <location>
        <begin position="36"/>
        <end position="62"/>
    </location>
</feature>
<evidence type="ECO:0000313" key="4">
    <source>
        <dbReference type="Proteomes" id="UP000431901"/>
    </source>
</evidence>
<reference evidence="3 4" key="1">
    <citation type="submission" date="2019-12" db="EMBL/GenBank/DDBJ databases">
        <title>Nocardia macrotermitis sp. nov. and Nocardia aurantia sp. nov., isolated from the gut of the fungus growing-termite Macrotermes natalensis.</title>
        <authorList>
            <person name="Christine B."/>
            <person name="Rene B."/>
        </authorList>
    </citation>
    <scope>NUCLEOTIDE SEQUENCE [LARGE SCALE GENOMIC DNA]</scope>
    <source>
        <strain evidence="3 4">DSM 102126</strain>
    </source>
</reference>
<dbReference type="OrthoDB" id="3386555at2"/>
<protein>
    <submittedName>
        <fullName evidence="3">Uncharacterized protein</fullName>
    </submittedName>
</protein>
<accession>A0A6I4W1P0</accession>
<proteinExistence type="predicted"/>
<dbReference type="AlphaFoldDB" id="A0A6I4W1P0"/>
<keyword evidence="2" id="KW-1133">Transmembrane helix</keyword>
<feature type="compositionally biased region" description="Pro residues" evidence="1">
    <location>
        <begin position="8"/>
        <end position="22"/>
    </location>
</feature>
<dbReference type="EMBL" id="WUTW01000001">
    <property type="protein sequence ID" value="MXQ63228.1"/>
    <property type="molecule type" value="Genomic_DNA"/>
</dbReference>
<evidence type="ECO:0000313" key="3">
    <source>
        <dbReference type="EMBL" id="MXQ63228.1"/>
    </source>
</evidence>
<evidence type="ECO:0000256" key="2">
    <source>
        <dbReference type="SAM" id="Phobius"/>
    </source>
</evidence>
<comment type="caution">
    <text evidence="3">The sequence shown here is derived from an EMBL/GenBank/DDBJ whole genome shotgun (WGS) entry which is preliminary data.</text>
</comment>
<keyword evidence="2" id="KW-0472">Membrane</keyword>
<feature type="region of interest" description="Disordered" evidence="1">
    <location>
        <begin position="1"/>
        <end position="22"/>
    </location>
</feature>
<name>A0A6I4W1P0_9ACTN</name>
<dbReference type="Proteomes" id="UP000431901">
    <property type="component" value="Unassembled WGS sequence"/>
</dbReference>
<keyword evidence="4" id="KW-1185">Reference proteome</keyword>
<sequence>MTVVAFLPPSPRLPARPPDAPWTPPPTRLGLTARQWAVAAIAAASCLLLTAGIAAVAGWVTLHRDPTAAELERAANRDVARRWSAWPVGRIFPGTLPYQPGGGPGETARRLGILPDTGCPDAVDAQIVPLLTANGCRAALRATYADALGGVVTTVAVVAFPDPFGADRAFRELQKASSGDGRLGPSVRAAAFPGTASAPFTDASRMNRTSTRAGPYLLLTASGLFDGRPASAITKPLPGDPFGVAPQLAAQIGRTLAARPLPSCGGADWRC</sequence>
<dbReference type="RefSeq" id="WP_161101420.1">
    <property type="nucleotide sequence ID" value="NZ_JBHLYI010000002.1"/>
</dbReference>
<organism evidence="3 4">
    <name type="scientific">Actinomadura rayongensis</name>
    <dbReference type="NCBI Taxonomy" id="1429076"/>
    <lineage>
        <taxon>Bacteria</taxon>
        <taxon>Bacillati</taxon>
        <taxon>Actinomycetota</taxon>
        <taxon>Actinomycetes</taxon>
        <taxon>Streptosporangiales</taxon>
        <taxon>Thermomonosporaceae</taxon>
        <taxon>Actinomadura</taxon>
    </lineage>
</organism>